<proteinExistence type="predicted"/>
<dbReference type="GO" id="GO:0005737">
    <property type="term" value="C:cytoplasm"/>
    <property type="evidence" value="ECO:0007669"/>
    <property type="project" value="TreeGrafter"/>
</dbReference>
<evidence type="ECO:0000256" key="3">
    <source>
        <dbReference type="ARBA" id="ARBA00022842"/>
    </source>
</evidence>
<evidence type="ECO:0000256" key="2">
    <source>
        <dbReference type="ARBA" id="ARBA00022723"/>
    </source>
</evidence>
<keyword evidence="2" id="KW-0479">Metal-binding</keyword>
<dbReference type="PANTHER" id="PTHR11525:SF0">
    <property type="entry name" value="FARNESYL PYROPHOSPHATE SYNTHASE"/>
    <property type="match status" value="1"/>
</dbReference>
<name>A0A7S0ALR8_9STRA</name>
<dbReference type="AlphaFoldDB" id="A0A7S0ALR8"/>
<reference evidence="4" key="1">
    <citation type="submission" date="2021-01" db="EMBL/GenBank/DDBJ databases">
        <authorList>
            <person name="Corre E."/>
            <person name="Pelletier E."/>
            <person name="Niang G."/>
            <person name="Scheremetjew M."/>
            <person name="Finn R."/>
            <person name="Kale V."/>
            <person name="Holt S."/>
            <person name="Cochrane G."/>
            <person name="Meng A."/>
            <person name="Brown T."/>
            <person name="Cohen L."/>
        </authorList>
    </citation>
    <scope>NUCLEOTIDE SEQUENCE</scope>
    <source>
        <strain evidence="4">CCMP3303</strain>
    </source>
</reference>
<protein>
    <submittedName>
        <fullName evidence="4">Uncharacterized protein</fullName>
    </submittedName>
</protein>
<keyword evidence="1" id="KW-0808">Transferase</keyword>
<dbReference type="GO" id="GO:0046872">
    <property type="term" value="F:metal ion binding"/>
    <property type="evidence" value="ECO:0007669"/>
    <property type="project" value="UniProtKB-KW"/>
</dbReference>
<sequence length="360" mass="40876">MVSPIPIAILAISLGFLHSTGKVLEIADGFFSHLTILEQICIASLFFSVIHIVVSISRFLGIVYDGPGGDHDDGDSHHDEDIYAAYPFESMQLAANKRYRFGAMFPTLVDEIVTRLQEEGEGMELKRVEQIQEAMEPISTTDYDKCGMVVVEVYRIMIKARMKRDLAFLEEAKATVLGWAMIILFYSHDVLANSARDFSKVRYAVLMESYVFFILHKHFHEDASYHQLVELFLEAKENRALFHLMRSNANASKKSLLGRPSSDNAEDILLGRFNRMKEHFCVFYMPIAICMILTGVKDKALFESTKQVCDSLGESKNVDEWKSDAITQSAMKRLGMVPEEAFQLVFHEKKNNCLCGDNQK</sequence>
<dbReference type="GO" id="GO:0004337">
    <property type="term" value="F:(2E,6E)-farnesyl diphosphate synthase activity"/>
    <property type="evidence" value="ECO:0007669"/>
    <property type="project" value="TreeGrafter"/>
</dbReference>
<keyword evidence="3" id="KW-0460">Magnesium</keyword>
<evidence type="ECO:0000256" key="1">
    <source>
        <dbReference type="ARBA" id="ARBA00022679"/>
    </source>
</evidence>
<dbReference type="InterPro" id="IPR008949">
    <property type="entry name" value="Isoprenoid_synthase_dom_sf"/>
</dbReference>
<gene>
    <name evidence="4" type="ORF">MPOL1434_LOCUS4383</name>
</gene>
<dbReference type="Gene3D" id="1.10.600.10">
    <property type="entry name" value="Farnesyl Diphosphate Synthase"/>
    <property type="match status" value="1"/>
</dbReference>
<accession>A0A7S0ALR8</accession>
<organism evidence="4">
    <name type="scientific">Minutocellus polymorphus</name>
    <dbReference type="NCBI Taxonomy" id="265543"/>
    <lineage>
        <taxon>Eukaryota</taxon>
        <taxon>Sar</taxon>
        <taxon>Stramenopiles</taxon>
        <taxon>Ochrophyta</taxon>
        <taxon>Bacillariophyta</taxon>
        <taxon>Mediophyceae</taxon>
        <taxon>Cymatosirophycidae</taxon>
        <taxon>Cymatosirales</taxon>
        <taxon>Cymatosiraceae</taxon>
        <taxon>Minutocellus</taxon>
    </lineage>
</organism>
<dbReference type="EMBL" id="HBEJ01007449">
    <property type="protein sequence ID" value="CAD8367351.1"/>
    <property type="molecule type" value="Transcribed_RNA"/>
</dbReference>
<dbReference type="InterPro" id="IPR039702">
    <property type="entry name" value="FPS1-like"/>
</dbReference>
<dbReference type="GO" id="GO:0045337">
    <property type="term" value="P:farnesyl diphosphate biosynthetic process"/>
    <property type="evidence" value="ECO:0007669"/>
    <property type="project" value="TreeGrafter"/>
</dbReference>
<dbReference type="GO" id="GO:0004161">
    <property type="term" value="F:dimethylallyltranstransferase activity"/>
    <property type="evidence" value="ECO:0007669"/>
    <property type="project" value="TreeGrafter"/>
</dbReference>
<evidence type="ECO:0000313" key="4">
    <source>
        <dbReference type="EMBL" id="CAD8367351.1"/>
    </source>
</evidence>
<dbReference type="PANTHER" id="PTHR11525">
    <property type="entry name" value="FARNESYL-PYROPHOSPHATE SYNTHETASE"/>
    <property type="match status" value="1"/>
</dbReference>